<dbReference type="SFLD" id="SFLDG01153">
    <property type="entry name" value="Main.4:_Theta-like"/>
    <property type="match status" value="1"/>
</dbReference>
<evidence type="ECO:0000256" key="2">
    <source>
        <dbReference type="RuleBase" id="RU003494"/>
    </source>
</evidence>
<dbReference type="InterPro" id="IPR040079">
    <property type="entry name" value="Glutathione_S-Trfase"/>
</dbReference>
<name>A0AAD8EJL1_DIPPU</name>
<dbReference type="InterPro" id="IPR004046">
    <property type="entry name" value="GST_C"/>
</dbReference>
<accession>A0AAD8EJL1</accession>
<dbReference type="SUPFAM" id="SSF47616">
    <property type="entry name" value="GST C-terminal domain-like"/>
    <property type="match status" value="1"/>
</dbReference>
<dbReference type="Proteomes" id="UP001233999">
    <property type="component" value="Unassembled WGS sequence"/>
</dbReference>
<sequence>MPIDLYYVLGSPPCRSVMLVAKAVNVELNLKVTDLSKGENKTAEFLKKNPQHAIPTIDDKGLTIGESRAILAYLVNQYGKDDSLYPKDPKKRAVVDQRLYFDIGTLYNGFINYYLVPAMTTGKCGTQAQLEKLQDAFNILNSILAGQNWVAGNNITIADYSIVVSVSAIEALGFDVSKYPNIVKWYEKAKKTIAGYKEINEEGNNQLKGFFKQFIK</sequence>
<reference evidence="5" key="2">
    <citation type="submission" date="2023-05" db="EMBL/GenBank/DDBJ databases">
        <authorList>
            <person name="Fouks B."/>
        </authorList>
    </citation>
    <scope>NUCLEOTIDE SEQUENCE</scope>
    <source>
        <strain evidence="5">Stay&amp;Tobe</strain>
        <tissue evidence="5">Testes</tissue>
    </source>
</reference>
<dbReference type="AlphaFoldDB" id="A0AAD8EJL1"/>
<feature type="domain" description="GST C-terminal" evidence="4">
    <location>
        <begin position="88"/>
        <end position="211"/>
    </location>
</feature>
<evidence type="ECO:0000256" key="1">
    <source>
        <dbReference type="ARBA" id="ARBA00011738"/>
    </source>
</evidence>
<dbReference type="Pfam" id="PF02798">
    <property type="entry name" value="GST_N"/>
    <property type="match status" value="1"/>
</dbReference>
<dbReference type="CDD" id="cd03045">
    <property type="entry name" value="GST_N_Delta_Epsilon"/>
    <property type="match status" value="1"/>
</dbReference>
<proteinExistence type="inferred from homology"/>
<dbReference type="FunFam" id="1.20.1050.10:FF:000007">
    <property type="entry name" value="Glutathione S-transferase 1-1"/>
    <property type="match status" value="1"/>
</dbReference>
<feature type="domain" description="GST N-terminal" evidence="3">
    <location>
        <begin position="1"/>
        <end position="82"/>
    </location>
</feature>
<evidence type="ECO:0000259" key="3">
    <source>
        <dbReference type="PROSITE" id="PS50404"/>
    </source>
</evidence>
<dbReference type="InterPro" id="IPR010987">
    <property type="entry name" value="Glutathione-S-Trfase_C-like"/>
</dbReference>
<comment type="caution">
    <text evidence="5">The sequence shown here is derived from an EMBL/GenBank/DDBJ whole genome shotgun (WGS) entry which is preliminary data.</text>
</comment>
<evidence type="ECO:0000313" key="5">
    <source>
        <dbReference type="EMBL" id="KAJ9592349.1"/>
    </source>
</evidence>
<dbReference type="SUPFAM" id="SSF52833">
    <property type="entry name" value="Thioredoxin-like"/>
    <property type="match status" value="1"/>
</dbReference>
<protein>
    <submittedName>
        <fullName evidence="5">Uncharacterized protein</fullName>
    </submittedName>
</protein>
<dbReference type="InterPro" id="IPR036282">
    <property type="entry name" value="Glutathione-S-Trfase_C_sf"/>
</dbReference>
<organism evidence="5 6">
    <name type="scientific">Diploptera punctata</name>
    <name type="common">Pacific beetle cockroach</name>
    <dbReference type="NCBI Taxonomy" id="6984"/>
    <lineage>
        <taxon>Eukaryota</taxon>
        <taxon>Metazoa</taxon>
        <taxon>Ecdysozoa</taxon>
        <taxon>Arthropoda</taxon>
        <taxon>Hexapoda</taxon>
        <taxon>Insecta</taxon>
        <taxon>Pterygota</taxon>
        <taxon>Neoptera</taxon>
        <taxon>Polyneoptera</taxon>
        <taxon>Dictyoptera</taxon>
        <taxon>Blattodea</taxon>
        <taxon>Blaberoidea</taxon>
        <taxon>Blaberidae</taxon>
        <taxon>Diplopterinae</taxon>
        <taxon>Diploptera</taxon>
    </lineage>
</organism>
<dbReference type="CDD" id="cd03177">
    <property type="entry name" value="GST_C_Delta_Epsilon"/>
    <property type="match status" value="1"/>
</dbReference>
<dbReference type="PROSITE" id="PS50405">
    <property type="entry name" value="GST_CTER"/>
    <property type="match status" value="1"/>
</dbReference>
<dbReference type="InterPro" id="IPR004045">
    <property type="entry name" value="Glutathione_S-Trfase_N"/>
</dbReference>
<dbReference type="SFLD" id="SFLDG00358">
    <property type="entry name" value="Main_(cytGST)"/>
    <property type="match status" value="1"/>
</dbReference>
<dbReference type="Pfam" id="PF00043">
    <property type="entry name" value="GST_C"/>
    <property type="match status" value="1"/>
</dbReference>
<gene>
    <name evidence="5" type="ORF">L9F63_001118</name>
</gene>
<dbReference type="GO" id="GO:0006749">
    <property type="term" value="P:glutathione metabolic process"/>
    <property type="evidence" value="ECO:0007669"/>
    <property type="project" value="TreeGrafter"/>
</dbReference>
<dbReference type="SFLD" id="SFLDS00019">
    <property type="entry name" value="Glutathione_Transferase_(cytos"/>
    <property type="match status" value="1"/>
</dbReference>
<dbReference type="Gene3D" id="3.40.30.10">
    <property type="entry name" value="Glutaredoxin"/>
    <property type="match status" value="1"/>
</dbReference>
<keyword evidence="6" id="KW-1185">Reference proteome</keyword>
<dbReference type="EMBL" id="JASPKZ010003839">
    <property type="protein sequence ID" value="KAJ9592349.1"/>
    <property type="molecule type" value="Genomic_DNA"/>
</dbReference>
<comment type="similarity">
    <text evidence="2">Belongs to the GST superfamily.</text>
</comment>
<comment type="subunit">
    <text evidence="1">Homodimer.</text>
</comment>
<dbReference type="GO" id="GO:0004364">
    <property type="term" value="F:glutathione transferase activity"/>
    <property type="evidence" value="ECO:0007669"/>
    <property type="project" value="TreeGrafter"/>
</dbReference>
<dbReference type="PANTHER" id="PTHR43969:SF9">
    <property type="entry name" value="GLUTATHIONE S TRANSFERASE D10, ISOFORM A-RELATED"/>
    <property type="match status" value="1"/>
</dbReference>
<dbReference type="PANTHER" id="PTHR43969">
    <property type="entry name" value="GLUTATHIONE S TRANSFERASE D10, ISOFORM A-RELATED"/>
    <property type="match status" value="1"/>
</dbReference>
<dbReference type="PROSITE" id="PS50404">
    <property type="entry name" value="GST_NTER"/>
    <property type="match status" value="1"/>
</dbReference>
<reference evidence="5" key="1">
    <citation type="journal article" date="2023" name="IScience">
        <title>Live-bearing cockroach genome reveals convergent evolutionary mechanisms linked to viviparity in insects and beyond.</title>
        <authorList>
            <person name="Fouks B."/>
            <person name="Harrison M.C."/>
            <person name="Mikhailova A.A."/>
            <person name="Marchal E."/>
            <person name="English S."/>
            <person name="Carruthers M."/>
            <person name="Jennings E.C."/>
            <person name="Chiamaka E.L."/>
            <person name="Frigard R.A."/>
            <person name="Pippel M."/>
            <person name="Attardo G.M."/>
            <person name="Benoit J.B."/>
            <person name="Bornberg-Bauer E."/>
            <person name="Tobe S.S."/>
        </authorList>
    </citation>
    <scope>NUCLEOTIDE SEQUENCE</scope>
    <source>
        <strain evidence="5">Stay&amp;Tobe</strain>
    </source>
</reference>
<dbReference type="InterPro" id="IPR036249">
    <property type="entry name" value="Thioredoxin-like_sf"/>
</dbReference>
<dbReference type="FunFam" id="3.40.30.10:FF:000034">
    <property type="entry name" value="glutathione S-transferase 1"/>
    <property type="match status" value="1"/>
</dbReference>
<evidence type="ECO:0000313" key="6">
    <source>
        <dbReference type="Proteomes" id="UP001233999"/>
    </source>
</evidence>
<evidence type="ECO:0000259" key="4">
    <source>
        <dbReference type="PROSITE" id="PS50405"/>
    </source>
</evidence>
<dbReference type="Gene3D" id="1.20.1050.10">
    <property type="match status" value="1"/>
</dbReference>